<dbReference type="InterPro" id="IPR015943">
    <property type="entry name" value="WD40/YVTN_repeat-like_dom_sf"/>
</dbReference>
<dbReference type="Gene3D" id="2.130.10.10">
    <property type="entry name" value="YVTN repeat-like/Quinoprotein amine dehydrogenase"/>
    <property type="match status" value="2"/>
</dbReference>
<dbReference type="PROSITE" id="PS51318">
    <property type="entry name" value="TAT"/>
    <property type="match status" value="1"/>
</dbReference>
<name>A0A7M1SUN7_9MICO</name>
<evidence type="ECO:0000313" key="2">
    <source>
        <dbReference type="EMBL" id="QOR70333.1"/>
    </source>
</evidence>
<evidence type="ECO:0000313" key="3">
    <source>
        <dbReference type="Proteomes" id="UP000593758"/>
    </source>
</evidence>
<feature type="region of interest" description="Disordered" evidence="1">
    <location>
        <begin position="1"/>
        <end position="29"/>
    </location>
</feature>
<dbReference type="SUPFAM" id="SSF69322">
    <property type="entry name" value="Tricorn protease domain 2"/>
    <property type="match status" value="1"/>
</dbReference>
<gene>
    <name evidence="2" type="ORF">IM660_17315</name>
</gene>
<sequence length="776" mass="82958">MVTEENSLKEEHMGRRNSQQKVDPRVQRERALSRRALLQVGGGVATLGATGVVGTSASALGRDESSSPGARNEAPEVRDLGVGVQGLVLFSGMAHDGMFYVGTRNRSPLQVLGYDTSEGRVTDAVDVGSTGMVKSMVERDGVMFTGNAVPNLLSAGEASIFRWDMTDPGAKPEPLARPGLNRNIVLAVAPDGMLYATGRPARLYEIDPTTGATESLGLIGSNGTMARAVAATETLVFVASEDGLFQVNRTTREVSLVPLPPEIDPGTVGWLGVLGGELYLRGLGGMAVLSLDDFSTVALGPSVVNTRSQFMAVEDDVYVAGHDLYRYSRVSNSVEKVAELSPHNFAWGLGHAAGVIYAGMDDGTVVSYDVANGHAERRSLLDVGAQSDPVLGMSIAAGNGRVYVGGTQVVAAHEAEVGNVSNLAIPGEVKSMLVLEDTLFAPSYSARGMWTHVPGESPIQEFGFPSTPGRPYRYNRPWDVAWDGVHERVLVTLEADNGGGALIVYAPDSGEWEERLDPFGDEESLRSLAVGSDGMAYVASVHGVRQAGGSEPNQPGHLAAWNPLSPEPDWVVQPDLSGGLIQSMVAGDGVLYGLAYEPVSGVRSFFAFDTSAREVLHQQDAPHGQGSAGPQKLLLANGTMYHVTQEAMYRVSLANYEWTPLVENLGDSWYGRPDLAVDEDGILYTLRDRRLISVRDVASATDEVQSLVDYYLDSGRVHQSVAMRLRADLSVMERRSGRPAERAWERLSALIDEVGSPEVRSALRLAANALPAAQVR</sequence>
<dbReference type="KEGG" id="halt:IM660_17315"/>
<dbReference type="RefSeq" id="WP_193497017.1">
    <property type="nucleotide sequence ID" value="NZ_CP063169.1"/>
</dbReference>
<protein>
    <submittedName>
        <fullName evidence="2">PQQ-like beta-propeller repeat protein</fullName>
    </submittedName>
</protein>
<dbReference type="AlphaFoldDB" id="A0A7M1SUN7"/>
<dbReference type="InterPro" id="IPR006311">
    <property type="entry name" value="TAT_signal"/>
</dbReference>
<evidence type="ECO:0000256" key="1">
    <source>
        <dbReference type="SAM" id="MobiDB-lite"/>
    </source>
</evidence>
<reference evidence="2 3" key="1">
    <citation type="submission" date="2020-10" db="EMBL/GenBank/DDBJ databases">
        <title>Haloactinobacterium sp. RN3S43, a bacterium isolated from saline soil.</title>
        <authorList>
            <person name="Sun J.-Q."/>
        </authorList>
    </citation>
    <scope>NUCLEOTIDE SEQUENCE [LARGE SCALE GENOMIC DNA]</scope>
    <source>
        <strain evidence="2 3">RN3S43</strain>
    </source>
</reference>
<dbReference type="Proteomes" id="UP000593758">
    <property type="component" value="Chromosome"/>
</dbReference>
<proteinExistence type="predicted"/>
<feature type="region of interest" description="Disordered" evidence="1">
    <location>
        <begin position="58"/>
        <end position="77"/>
    </location>
</feature>
<organism evidence="2 3">
    <name type="scientific">Ruania alkalisoli</name>
    <dbReference type="NCBI Taxonomy" id="2779775"/>
    <lineage>
        <taxon>Bacteria</taxon>
        <taxon>Bacillati</taxon>
        <taxon>Actinomycetota</taxon>
        <taxon>Actinomycetes</taxon>
        <taxon>Micrococcales</taxon>
        <taxon>Ruaniaceae</taxon>
        <taxon>Ruania</taxon>
    </lineage>
</organism>
<dbReference type="EMBL" id="CP063169">
    <property type="protein sequence ID" value="QOR70333.1"/>
    <property type="molecule type" value="Genomic_DNA"/>
</dbReference>
<feature type="compositionally biased region" description="Basic and acidic residues" evidence="1">
    <location>
        <begin position="1"/>
        <end position="14"/>
    </location>
</feature>
<accession>A0A7M1SUN7</accession>
<keyword evidence="3" id="KW-1185">Reference proteome</keyword>